<evidence type="ECO:0000313" key="10">
    <source>
        <dbReference type="Proteomes" id="UP000637074"/>
    </source>
</evidence>
<feature type="transmembrane region" description="Helical" evidence="8">
    <location>
        <begin position="33"/>
        <end position="50"/>
    </location>
</feature>
<comment type="caution">
    <text evidence="9">The sequence shown here is derived from an EMBL/GenBank/DDBJ whole genome shotgun (WGS) entry which is preliminary data.</text>
</comment>
<evidence type="ECO:0000256" key="5">
    <source>
        <dbReference type="ARBA" id="ARBA00022989"/>
    </source>
</evidence>
<feature type="transmembrane region" description="Helical" evidence="8">
    <location>
        <begin position="84"/>
        <end position="103"/>
    </location>
</feature>
<protein>
    <submittedName>
        <fullName evidence="9">QacE family quaternary ammonium compound efflux SMR transporter</fullName>
    </submittedName>
</protein>
<evidence type="ECO:0000256" key="6">
    <source>
        <dbReference type="ARBA" id="ARBA00023136"/>
    </source>
</evidence>
<dbReference type="RefSeq" id="WP_191277260.1">
    <property type="nucleotide sequence ID" value="NZ_BNDS01000050.1"/>
</dbReference>
<feature type="transmembrane region" description="Helical" evidence="8">
    <location>
        <begin position="57"/>
        <end position="78"/>
    </location>
</feature>
<dbReference type="EMBL" id="BNDS01000050">
    <property type="protein sequence ID" value="GHI01616.1"/>
    <property type="molecule type" value="Genomic_DNA"/>
</dbReference>
<proteinExistence type="inferred from homology"/>
<evidence type="ECO:0000256" key="7">
    <source>
        <dbReference type="RuleBase" id="RU003942"/>
    </source>
</evidence>
<dbReference type="InterPro" id="IPR037185">
    <property type="entry name" value="EmrE-like"/>
</dbReference>
<dbReference type="InterPro" id="IPR000390">
    <property type="entry name" value="Small_drug/metabolite_transptr"/>
</dbReference>
<keyword evidence="6 8" id="KW-0472">Membrane</keyword>
<keyword evidence="4 7" id="KW-0812">Transmembrane</keyword>
<evidence type="ECO:0000256" key="1">
    <source>
        <dbReference type="ARBA" id="ARBA00004651"/>
    </source>
</evidence>
<dbReference type="Proteomes" id="UP000637074">
    <property type="component" value="Unassembled WGS sequence"/>
</dbReference>
<evidence type="ECO:0000256" key="3">
    <source>
        <dbReference type="ARBA" id="ARBA00022475"/>
    </source>
</evidence>
<keyword evidence="2" id="KW-0813">Transport</keyword>
<evidence type="ECO:0000256" key="8">
    <source>
        <dbReference type="SAM" id="Phobius"/>
    </source>
</evidence>
<evidence type="ECO:0000256" key="4">
    <source>
        <dbReference type="ARBA" id="ARBA00022692"/>
    </source>
</evidence>
<sequence length="104" mass="11188">MGWLLVLLAAVAEVAGAAGLKLYSQQRNFRYGMLYIGGFGASFVFLYSSFRFLQLSIAYIVWVGIGTAGAVLINMYLLGESKNIGRMISVGVIIVGVIGLKVFS</sequence>
<evidence type="ECO:0000313" key="9">
    <source>
        <dbReference type="EMBL" id="GHI01616.1"/>
    </source>
</evidence>
<dbReference type="SUPFAM" id="SSF103481">
    <property type="entry name" value="Multidrug resistance efflux transporter EmrE"/>
    <property type="match status" value="1"/>
</dbReference>
<keyword evidence="10" id="KW-1185">Reference proteome</keyword>
<reference evidence="9 10" key="1">
    <citation type="journal article" date="2022" name="Int. J. Syst. Evol. Microbiol.">
        <title>Neobacillus kokaensis sp. nov., isolated from soil.</title>
        <authorList>
            <person name="Yuki K."/>
            <person name="Matsubara H."/>
            <person name="Yamaguchi S."/>
        </authorList>
    </citation>
    <scope>NUCLEOTIDE SEQUENCE [LARGE SCALE GENOMIC DNA]</scope>
    <source>
        <strain evidence="9 10">LOB 377</strain>
    </source>
</reference>
<dbReference type="PANTHER" id="PTHR30561:SF0">
    <property type="entry name" value="GUANIDINIUM EXPORTER"/>
    <property type="match status" value="1"/>
</dbReference>
<dbReference type="Gene3D" id="1.10.3730.20">
    <property type="match status" value="1"/>
</dbReference>
<comment type="similarity">
    <text evidence="7">Belongs to the drug/metabolite transporter (DMT) superfamily. Small multidrug resistance (SMR) (TC 2.A.7.1) family.</text>
</comment>
<dbReference type="Pfam" id="PF00893">
    <property type="entry name" value="Multi_Drug_Res"/>
    <property type="match status" value="1"/>
</dbReference>
<keyword evidence="5 8" id="KW-1133">Transmembrane helix</keyword>
<name>A0ABQ3NCL8_9BACI</name>
<comment type="subcellular location">
    <subcellularLocation>
        <location evidence="1 7">Cell membrane</location>
        <topology evidence="1 7">Multi-pass membrane protein</topology>
    </subcellularLocation>
</comment>
<accession>A0ABQ3NCL8</accession>
<keyword evidence="3" id="KW-1003">Cell membrane</keyword>
<dbReference type="PANTHER" id="PTHR30561">
    <property type="entry name" value="SMR FAMILY PROTON-DEPENDENT DRUG EFFLUX TRANSPORTER SUGE"/>
    <property type="match status" value="1"/>
</dbReference>
<dbReference type="InterPro" id="IPR045324">
    <property type="entry name" value="Small_multidrug_res"/>
</dbReference>
<gene>
    <name evidence="9" type="ORF">AM1BK_51580</name>
</gene>
<organism evidence="9 10">
    <name type="scientific">Neobacillus kokaensis</name>
    <dbReference type="NCBI Taxonomy" id="2759023"/>
    <lineage>
        <taxon>Bacteria</taxon>
        <taxon>Bacillati</taxon>
        <taxon>Bacillota</taxon>
        <taxon>Bacilli</taxon>
        <taxon>Bacillales</taxon>
        <taxon>Bacillaceae</taxon>
        <taxon>Neobacillus</taxon>
    </lineage>
</organism>
<evidence type="ECO:0000256" key="2">
    <source>
        <dbReference type="ARBA" id="ARBA00022448"/>
    </source>
</evidence>